<sequence length="76" mass="8792">MGTWWPGNNGLRATFHRPHPNKAALRYRVKDARHFFAELMGILLHEQEPAAREKFELNTLHQAIDFKSQRLAIIGA</sequence>
<evidence type="ECO:0000313" key="1">
    <source>
        <dbReference type="EMBL" id="ADH86104.1"/>
    </source>
</evidence>
<organism evidence="1 2">
    <name type="scientific">Desulfurivibrio alkaliphilus (strain DSM 19089 / UNIQEM U267 / AHT2)</name>
    <dbReference type="NCBI Taxonomy" id="589865"/>
    <lineage>
        <taxon>Bacteria</taxon>
        <taxon>Pseudomonadati</taxon>
        <taxon>Thermodesulfobacteriota</taxon>
        <taxon>Desulfobulbia</taxon>
        <taxon>Desulfobulbales</taxon>
        <taxon>Desulfobulbaceae</taxon>
        <taxon>Desulfurivibrio</taxon>
    </lineage>
</organism>
<proteinExistence type="predicted"/>
<dbReference type="AlphaFoldDB" id="D6Z3H9"/>
<reference evidence="2" key="1">
    <citation type="submission" date="2010-02" db="EMBL/GenBank/DDBJ databases">
        <title>Complete sequence of Desulfurivibrio alkaliphilus AHT2.</title>
        <authorList>
            <consortium name="US DOE Joint Genome Institute"/>
            <person name="Pitluck S."/>
            <person name="Chertkov O."/>
            <person name="Detter J.C."/>
            <person name="Han C."/>
            <person name="Tapia R."/>
            <person name="Larimer F."/>
            <person name="Land M."/>
            <person name="Hauser L."/>
            <person name="Kyrpides N."/>
            <person name="Mikhailova N."/>
            <person name="Sorokin D.Y."/>
            <person name="Muyzer G."/>
            <person name="Woyke T."/>
        </authorList>
    </citation>
    <scope>NUCLEOTIDE SEQUENCE [LARGE SCALE GENOMIC DNA]</scope>
    <source>
        <strain evidence="2">DSM 19089 / UNIQEM U267 / AHT2</strain>
    </source>
</reference>
<dbReference type="HOGENOM" id="CLU_2648560_0_0_7"/>
<protein>
    <submittedName>
        <fullName evidence="1">Uncharacterized protein</fullName>
    </submittedName>
</protein>
<name>D6Z3H9_DESAT</name>
<accession>D6Z3H9</accession>
<dbReference type="EMBL" id="CP001940">
    <property type="protein sequence ID" value="ADH86104.1"/>
    <property type="molecule type" value="Genomic_DNA"/>
</dbReference>
<gene>
    <name evidence="1" type="ordered locus">DaAHT2_1409</name>
</gene>
<dbReference type="Proteomes" id="UP000001508">
    <property type="component" value="Chromosome"/>
</dbReference>
<keyword evidence="2" id="KW-1185">Reference proteome</keyword>
<evidence type="ECO:0000313" key="2">
    <source>
        <dbReference type="Proteomes" id="UP000001508"/>
    </source>
</evidence>
<dbReference type="KEGG" id="dak:DaAHT2_1409"/>
<dbReference type="InParanoid" id="D6Z3H9"/>
<dbReference type="STRING" id="589865.DaAHT2_1409"/>